<evidence type="ECO:0000256" key="4">
    <source>
        <dbReference type="ARBA" id="ARBA00022679"/>
    </source>
</evidence>
<reference evidence="8 9" key="1">
    <citation type="submission" date="2023-06" db="EMBL/GenBank/DDBJ databases">
        <title>Roseiconus lacunae JC819 isolated from Gulf of Mannar region, Tamil Nadu.</title>
        <authorList>
            <person name="Pk S."/>
            <person name="Ch S."/>
            <person name="Ch V.R."/>
        </authorList>
    </citation>
    <scope>NUCLEOTIDE SEQUENCE [LARGE SCALE GENOMIC DNA]</scope>
    <source>
        <strain evidence="8 9">JC819</strain>
    </source>
</reference>
<dbReference type="GO" id="GO:0005524">
    <property type="term" value="F:ATP binding"/>
    <property type="evidence" value="ECO:0007669"/>
    <property type="project" value="UniProtKB-KW"/>
</dbReference>
<protein>
    <recommendedName>
        <fullName evidence="2">histidine kinase</fullName>
        <ecNumber evidence="2">2.7.13.3</ecNumber>
    </recommendedName>
</protein>
<dbReference type="InterPro" id="IPR036097">
    <property type="entry name" value="HisK_dim/P_sf"/>
</dbReference>
<gene>
    <name evidence="8" type="ORF">QTN89_09370</name>
</gene>
<dbReference type="EC" id="2.7.13.3" evidence="2"/>
<dbReference type="PANTHER" id="PTHR43304">
    <property type="entry name" value="PHYTOCHROME-LIKE PROTEIN CPH1"/>
    <property type="match status" value="1"/>
</dbReference>
<proteinExistence type="predicted"/>
<dbReference type="InterPro" id="IPR003661">
    <property type="entry name" value="HisK_dim/P_dom"/>
</dbReference>
<dbReference type="PRINTS" id="PR00344">
    <property type="entry name" value="BCTRLSENSOR"/>
</dbReference>
<feature type="transmembrane region" description="Helical" evidence="6">
    <location>
        <begin position="66"/>
        <end position="90"/>
    </location>
</feature>
<evidence type="ECO:0000256" key="2">
    <source>
        <dbReference type="ARBA" id="ARBA00012438"/>
    </source>
</evidence>
<keyword evidence="6" id="KW-1133">Transmembrane helix</keyword>
<sequence>MDLSLWIFSDEGFPARWFCGSGWTDEPYVGWIHVVSDLVTWASYLTIPVLLMYFATNRRDVTFPKVFWLFCAFIISCGMVHLVEAVIFWWPVYRLSAVLKLVTAIVSAATAIALIRVFPVALSLPALATINQKLQTEIETRKLAEEKLERINLELESFVSIASHDLQEPLRNVISFTELLKEDLGDNLSDNATQDLKYISSAASRMQRLINDLLTFSRTTRHGATFQIAPVDDCVDEALEILQSRLEQSGGTITRSNLPKLKLDITLVAQLYQNLISNAIKFTESDRSPQIDLTAEMVDGVWVLGVRDNGIGIESKYTDQIFEPFKRLHGMSEYEGTGIGLAVCKTVVEHHGGQIWVTSHPGEGSHFQFTLEPFMLTAGVSPQAT</sequence>
<dbReference type="InterPro" id="IPR004358">
    <property type="entry name" value="Sig_transdc_His_kin-like_C"/>
</dbReference>
<dbReference type="CDD" id="cd00082">
    <property type="entry name" value="HisKA"/>
    <property type="match status" value="1"/>
</dbReference>
<evidence type="ECO:0000313" key="8">
    <source>
        <dbReference type="EMBL" id="MDM4015637.1"/>
    </source>
</evidence>
<dbReference type="Gene3D" id="1.10.287.130">
    <property type="match status" value="1"/>
</dbReference>
<dbReference type="InterPro" id="IPR052162">
    <property type="entry name" value="Sensor_kinase/Photoreceptor"/>
</dbReference>
<keyword evidence="8" id="KW-0067">ATP-binding</keyword>
<accession>A0ABT7PGM8</accession>
<keyword evidence="5" id="KW-0418">Kinase</keyword>
<evidence type="ECO:0000256" key="1">
    <source>
        <dbReference type="ARBA" id="ARBA00000085"/>
    </source>
</evidence>
<keyword evidence="6" id="KW-0812">Transmembrane</keyword>
<feature type="domain" description="Histidine kinase" evidence="7">
    <location>
        <begin position="161"/>
        <end position="375"/>
    </location>
</feature>
<dbReference type="InterPro" id="IPR058544">
    <property type="entry name" value="ETR1_N"/>
</dbReference>
<feature type="transmembrane region" description="Helical" evidence="6">
    <location>
        <begin position="31"/>
        <end position="54"/>
    </location>
</feature>
<dbReference type="Proteomes" id="UP001239462">
    <property type="component" value="Unassembled WGS sequence"/>
</dbReference>
<feature type="transmembrane region" description="Helical" evidence="6">
    <location>
        <begin position="102"/>
        <end position="124"/>
    </location>
</feature>
<dbReference type="PANTHER" id="PTHR43304:SF1">
    <property type="entry name" value="PAC DOMAIN-CONTAINING PROTEIN"/>
    <property type="match status" value="1"/>
</dbReference>
<organism evidence="8 9">
    <name type="scientific">Roseiconus lacunae</name>
    <dbReference type="NCBI Taxonomy" id="2605694"/>
    <lineage>
        <taxon>Bacteria</taxon>
        <taxon>Pseudomonadati</taxon>
        <taxon>Planctomycetota</taxon>
        <taxon>Planctomycetia</taxon>
        <taxon>Pirellulales</taxon>
        <taxon>Pirellulaceae</taxon>
        <taxon>Roseiconus</taxon>
    </lineage>
</organism>
<dbReference type="SUPFAM" id="SSF47384">
    <property type="entry name" value="Homodimeric domain of signal transducing histidine kinase"/>
    <property type="match status" value="1"/>
</dbReference>
<dbReference type="Pfam" id="PF02518">
    <property type="entry name" value="HATPase_c"/>
    <property type="match status" value="1"/>
</dbReference>
<evidence type="ECO:0000259" key="7">
    <source>
        <dbReference type="PROSITE" id="PS50109"/>
    </source>
</evidence>
<dbReference type="SMART" id="SM00388">
    <property type="entry name" value="HisKA"/>
    <property type="match status" value="1"/>
</dbReference>
<keyword evidence="3" id="KW-0597">Phosphoprotein</keyword>
<dbReference type="Pfam" id="PF00512">
    <property type="entry name" value="HisKA"/>
    <property type="match status" value="1"/>
</dbReference>
<keyword evidence="8" id="KW-0547">Nucleotide-binding</keyword>
<comment type="catalytic activity">
    <reaction evidence="1">
        <text>ATP + protein L-histidine = ADP + protein N-phospho-L-histidine.</text>
        <dbReference type="EC" id="2.7.13.3"/>
    </reaction>
</comment>
<keyword evidence="4" id="KW-0808">Transferase</keyword>
<dbReference type="SMART" id="SM00387">
    <property type="entry name" value="HATPase_c"/>
    <property type="match status" value="1"/>
</dbReference>
<dbReference type="RefSeq" id="WP_149497391.1">
    <property type="nucleotide sequence ID" value="NZ_JASZZN010000006.1"/>
</dbReference>
<evidence type="ECO:0000256" key="6">
    <source>
        <dbReference type="SAM" id="Phobius"/>
    </source>
</evidence>
<dbReference type="Pfam" id="PF25487">
    <property type="entry name" value="ETR1_N"/>
    <property type="match status" value="1"/>
</dbReference>
<dbReference type="InterPro" id="IPR036890">
    <property type="entry name" value="HATPase_C_sf"/>
</dbReference>
<dbReference type="EMBL" id="JASZZN010000006">
    <property type="protein sequence ID" value="MDM4015637.1"/>
    <property type="molecule type" value="Genomic_DNA"/>
</dbReference>
<dbReference type="Gene3D" id="3.30.565.10">
    <property type="entry name" value="Histidine kinase-like ATPase, C-terminal domain"/>
    <property type="match status" value="1"/>
</dbReference>
<keyword evidence="6" id="KW-0472">Membrane</keyword>
<dbReference type="InterPro" id="IPR005467">
    <property type="entry name" value="His_kinase_dom"/>
</dbReference>
<evidence type="ECO:0000256" key="5">
    <source>
        <dbReference type="ARBA" id="ARBA00022777"/>
    </source>
</evidence>
<dbReference type="PROSITE" id="PS50109">
    <property type="entry name" value="HIS_KIN"/>
    <property type="match status" value="1"/>
</dbReference>
<keyword evidence="9" id="KW-1185">Reference proteome</keyword>
<dbReference type="InterPro" id="IPR003594">
    <property type="entry name" value="HATPase_dom"/>
</dbReference>
<comment type="caution">
    <text evidence="8">The sequence shown here is derived from an EMBL/GenBank/DDBJ whole genome shotgun (WGS) entry which is preliminary data.</text>
</comment>
<evidence type="ECO:0000313" key="9">
    <source>
        <dbReference type="Proteomes" id="UP001239462"/>
    </source>
</evidence>
<evidence type="ECO:0000256" key="3">
    <source>
        <dbReference type="ARBA" id="ARBA00022553"/>
    </source>
</evidence>
<dbReference type="SUPFAM" id="SSF55874">
    <property type="entry name" value="ATPase domain of HSP90 chaperone/DNA topoisomerase II/histidine kinase"/>
    <property type="match status" value="1"/>
</dbReference>
<name>A0ABT7PGM8_9BACT</name>